<keyword evidence="4" id="KW-1185">Reference proteome</keyword>
<dbReference type="Pfam" id="PF02272">
    <property type="entry name" value="DHHA1"/>
    <property type="match status" value="1"/>
</dbReference>
<dbReference type="PANTHER" id="PTHR47618">
    <property type="entry name" value="BIFUNCTIONAL OLIGORIBONUCLEASE AND PAP PHOSPHATASE NRNA"/>
    <property type="match status" value="1"/>
</dbReference>
<dbReference type="InterPro" id="IPR003156">
    <property type="entry name" value="DHHA1_dom"/>
</dbReference>
<feature type="domain" description="DDH" evidence="1">
    <location>
        <begin position="14"/>
        <end position="151"/>
    </location>
</feature>
<name>A0ABZ0Q3I3_9LACO</name>
<gene>
    <name evidence="3" type="ORF">N6G96_09845</name>
</gene>
<evidence type="ECO:0000259" key="2">
    <source>
        <dbReference type="Pfam" id="PF02272"/>
    </source>
</evidence>
<feature type="domain" description="DHHA1" evidence="2">
    <location>
        <begin position="235"/>
        <end position="307"/>
    </location>
</feature>
<evidence type="ECO:0000313" key="4">
    <source>
        <dbReference type="Proteomes" id="UP001302696"/>
    </source>
</evidence>
<dbReference type="Pfam" id="PF01368">
    <property type="entry name" value="DHH"/>
    <property type="match status" value="1"/>
</dbReference>
<accession>A0ABZ0Q3I3</accession>
<dbReference type="Proteomes" id="UP001302696">
    <property type="component" value="Chromosome"/>
</dbReference>
<evidence type="ECO:0000313" key="3">
    <source>
        <dbReference type="EMBL" id="WPC21548.1"/>
    </source>
</evidence>
<reference evidence="4" key="1">
    <citation type="submission" date="2024-06" db="EMBL/GenBank/DDBJ databases">
        <authorList>
            <person name="Chang H.C."/>
            <person name="Mun S.Y."/>
        </authorList>
    </citation>
    <scope>NUCLEOTIDE SEQUENCE [LARGE SCALE GENOMIC DNA]</scope>
    <source>
        <strain evidence="4">KT1</strain>
    </source>
</reference>
<dbReference type="InterPro" id="IPR038763">
    <property type="entry name" value="DHH_sf"/>
</dbReference>
<evidence type="ECO:0000259" key="1">
    <source>
        <dbReference type="Pfam" id="PF01368"/>
    </source>
</evidence>
<dbReference type="PANTHER" id="PTHR47618:SF1">
    <property type="entry name" value="BIFUNCTIONAL OLIGORIBONUCLEASE AND PAP PHOSPHATASE NRNA"/>
    <property type="match status" value="1"/>
</dbReference>
<dbReference type="InterPro" id="IPR001667">
    <property type="entry name" value="DDH_dom"/>
</dbReference>
<dbReference type="Gene3D" id="3.90.1640.10">
    <property type="entry name" value="inorganic pyrophosphatase (n-terminal core)"/>
    <property type="match status" value="1"/>
</dbReference>
<organism evidence="3 4">
    <name type="scientific">Pediococcus inopinatus</name>
    <dbReference type="NCBI Taxonomy" id="114090"/>
    <lineage>
        <taxon>Bacteria</taxon>
        <taxon>Bacillati</taxon>
        <taxon>Bacillota</taxon>
        <taxon>Bacilli</taxon>
        <taxon>Lactobacillales</taxon>
        <taxon>Lactobacillaceae</taxon>
        <taxon>Pediococcus</taxon>
    </lineage>
</organism>
<dbReference type="EMBL" id="CP104778">
    <property type="protein sequence ID" value="WPC21548.1"/>
    <property type="molecule type" value="Genomic_DNA"/>
</dbReference>
<dbReference type="RefSeq" id="WP_057772688.1">
    <property type="nucleotide sequence ID" value="NZ_CP104768.1"/>
</dbReference>
<proteinExistence type="predicted"/>
<protein>
    <submittedName>
        <fullName evidence="3">Bifunctional oligoribonuclease/PAP phosphatase NrnA</fullName>
    </submittedName>
</protein>
<dbReference type="InterPro" id="IPR051319">
    <property type="entry name" value="Oligoribo/pAp-PDE_c-di-AMP_PDE"/>
</dbReference>
<sequence length="318" mass="34927">MLSKIMALIKAHQRIYIYRHVNPDPDAIGTQAGLVRMLRLSFPEKQIFSVGSPSSSLAWISEEMSVTNLPTVNDLVIVVDCANQARINGPLPVAPTIKIDHHPNLDPYGKEVNWVEDDVSSCAELIYKLYQTDSSELVFDLQVANDLYAGIVGDTVDFSTADTTSETFTTAAALRRLGVDVATISHQVTAINLRTSRLFGFVLNNLEVDQNGLACIIIPQGVLKSYAIAWGEEDAVVSLPGKLEEVEMWLMFIESPEGNYRVHIRSKKIPIDGIARQFNGGGHPLASGTYVDSLEEIEALIQATYQTLVGKPISELNK</sequence>
<dbReference type="Gene3D" id="3.10.310.30">
    <property type="match status" value="1"/>
</dbReference>
<dbReference type="SUPFAM" id="SSF64182">
    <property type="entry name" value="DHH phosphoesterases"/>
    <property type="match status" value="1"/>
</dbReference>